<feature type="transmembrane region" description="Helical" evidence="1">
    <location>
        <begin position="9"/>
        <end position="28"/>
    </location>
</feature>
<dbReference type="Gene3D" id="1.25.40.10">
    <property type="entry name" value="Tetratricopeptide repeat domain"/>
    <property type="match status" value="1"/>
</dbReference>
<gene>
    <name evidence="2" type="ORF">CRENPOLYSF1_140039</name>
</gene>
<proteinExistence type="predicted"/>
<dbReference type="InterPro" id="IPR011990">
    <property type="entry name" value="TPR-like_helical_dom_sf"/>
</dbReference>
<dbReference type="EMBL" id="FUKI01000046">
    <property type="protein sequence ID" value="SJM90299.1"/>
    <property type="molecule type" value="Genomic_DNA"/>
</dbReference>
<sequence length="185" mass="20790">MLRAIRHGLVWASLSVVGAISLYCLYTWHGLNVENATIQQLLSGQDVAVEQVVAKPQIRLARACYLKQKKRYDEALATLSAIMAVGDSALQAKVRYNLGNIYLEQAVVSVENNDTSRAMPLVMLAKQAYRQALALDSQFWDAKYNLEVAMRLLPEMERLDLENEDPKQQKAELWTTVPGFPRGLP</sequence>
<reference evidence="3" key="1">
    <citation type="submission" date="2017-02" db="EMBL/GenBank/DDBJ databases">
        <authorList>
            <person name="Daims H."/>
        </authorList>
    </citation>
    <scope>NUCLEOTIDE SEQUENCE [LARGE SCALE GENOMIC DNA]</scope>
</reference>
<evidence type="ECO:0008006" key="4">
    <source>
        <dbReference type="Google" id="ProtNLM"/>
    </source>
</evidence>
<dbReference type="AlphaFoldDB" id="A0A1R4H371"/>
<evidence type="ECO:0000313" key="2">
    <source>
        <dbReference type="EMBL" id="SJM90299.1"/>
    </source>
</evidence>
<accession>A0A1R4H371</accession>
<keyword evidence="1" id="KW-0812">Transmembrane</keyword>
<dbReference type="SUPFAM" id="SSF48452">
    <property type="entry name" value="TPR-like"/>
    <property type="match status" value="1"/>
</dbReference>
<evidence type="ECO:0000313" key="3">
    <source>
        <dbReference type="Proteomes" id="UP000195667"/>
    </source>
</evidence>
<keyword evidence="1" id="KW-0472">Membrane</keyword>
<protein>
    <recommendedName>
        <fullName evidence="4">MxaK protein</fullName>
    </recommendedName>
</protein>
<organism evidence="2 3">
    <name type="scientific">Crenothrix polyspora</name>
    <dbReference type="NCBI Taxonomy" id="360316"/>
    <lineage>
        <taxon>Bacteria</taxon>
        <taxon>Pseudomonadati</taxon>
        <taxon>Pseudomonadota</taxon>
        <taxon>Gammaproteobacteria</taxon>
        <taxon>Methylococcales</taxon>
        <taxon>Crenotrichaceae</taxon>
        <taxon>Crenothrix</taxon>
    </lineage>
</organism>
<keyword evidence="3" id="KW-1185">Reference proteome</keyword>
<dbReference type="Proteomes" id="UP000195667">
    <property type="component" value="Unassembled WGS sequence"/>
</dbReference>
<keyword evidence="1" id="KW-1133">Transmembrane helix</keyword>
<evidence type="ECO:0000256" key="1">
    <source>
        <dbReference type="SAM" id="Phobius"/>
    </source>
</evidence>
<dbReference type="RefSeq" id="WP_087142478.1">
    <property type="nucleotide sequence ID" value="NZ_FUKI01000046.1"/>
</dbReference>
<name>A0A1R4H371_9GAMM</name>
<dbReference type="OrthoDB" id="5567017at2"/>